<accession>A0ABS4GL91</accession>
<dbReference type="PROSITE" id="PS50206">
    <property type="entry name" value="RHODANESE_3"/>
    <property type="match status" value="1"/>
</dbReference>
<feature type="domain" description="Rhodanese" evidence="1">
    <location>
        <begin position="19"/>
        <end position="102"/>
    </location>
</feature>
<dbReference type="PANTHER" id="PTHR43031">
    <property type="entry name" value="FAD-DEPENDENT OXIDOREDUCTASE"/>
    <property type="match status" value="1"/>
</dbReference>
<comment type="caution">
    <text evidence="2">The sequence shown here is derived from an EMBL/GenBank/DDBJ whole genome shotgun (WGS) entry which is preliminary data.</text>
</comment>
<reference evidence="2 3" key="1">
    <citation type="submission" date="2021-03" db="EMBL/GenBank/DDBJ databases">
        <title>Genomic Encyclopedia of Type Strains, Phase IV (KMG-IV): sequencing the most valuable type-strain genomes for metagenomic binning, comparative biology and taxonomic classification.</title>
        <authorList>
            <person name="Goeker M."/>
        </authorList>
    </citation>
    <scope>NUCLEOTIDE SEQUENCE [LARGE SCALE GENOMIC DNA]</scope>
    <source>
        <strain evidence="2 3">DSM 24738</strain>
    </source>
</reference>
<name>A0ABS4GL91_9BACL</name>
<dbReference type="SUPFAM" id="SSF52821">
    <property type="entry name" value="Rhodanese/Cell cycle control phosphatase"/>
    <property type="match status" value="1"/>
</dbReference>
<proteinExistence type="predicted"/>
<evidence type="ECO:0000313" key="3">
    <source>
        <dbReference type="Proteomes" id="UP001519343"/>
    </source>
</evidence>
<dbReference type="InterPro" id="IPR001763">
    <property type="entry name" value="Rhodanese-like_dom"/>
</dbReference>
<gene>
    <name evidence="2" type="ORF">J2Z37_000874</name>
</gene>
<evidence type="ECO:0000313" key="2">
    <source>
        <dbReference type="EMBL" id="MBP1930877.1"/>
    </source>
</evidence>
<protein>
    <submittedName>
        <fullName evidence="2">Rhodanese-related sulfurtransferase</fullName>
    </submittedName>
</protein>
<dbReference type="Proteomes" id="UP001519343">
    <property type="component" value="Unassembled WGS sequence"/>
</dbReference>
<dbReference type="Gene3D" id="3.40.250.10">
    <property type="entry name" value="Rhodanese-like domain"/>
    <property type="match status" value="1"/>
</dbReference>
<dbReference type="PANTHER" id="PTHR43031:SF17">
    <property type="entry name" value="SULFURTRANSFERASE YTWF-RELATED"/>
    <property type="match status" value="1"/>
</dbReference>
<dbReference type="InterPro" id="IPR036873">
    <property type="entry name" value="Rhodanese-like_dom_sf"/>
</dbReference>
<dbReference type="EMBL" id="JAGGKT010000002">
    <property type="protein sequence ID" value="MBP1930877.1"/>
    <property type="molecule type" value="Genomic_DNA"/>
</dbReference>
<dbReference type="SMART" id="SM00450">
    <property type="entry name" value="RHOD"/>
    <property type="match status" value="1"/>
</dbReference>
<keyword evidence="3" id="KW-1185">Reference proteome</keyword>
<sequence length="105" mass="12097">MAVTFKEYIPEEVMERIRRKDDIEIIDVREPEEWEAGHIPQAKHIPLGELPERFHELNKEKETIMVCRSGNRSAKACSFLSEKGIRVTNMAGGMLQWTGEIKTGK</sequence>
<dbReference type="InterPro" id="IPR050229">
    <property type="entry name" value="GlpE_sulfurtransferase"/>
</dbReference>
<dbReference type="Pfam" id="PF00581">
    <property type="entry name" value="Rhodanese"/>
    <property type="match status" value="1"/>
</dbReference>
<dbReference type="RefSeq" id="WP_209808993.1">
    <property type="nucleotide sequence ID" value="NZ_JAGGKT010000002.1"/>
</dbReference>
<organism evidence="2 3">
    <name type="scientific">Ammoniphilus resinae</name>
    <dbReference type="NCBI Taxonomy" id="861532"/>
    <lineage>
        <taxon>Bacteria</taxon>
        <taxon>Bacillati</taxon>
        <taxon>Bacillota</taxon>
        <taxon>Bacilli</taxon>
        <taxon>Bacillales</taxon>
        <taxon>Paenibacillaceae</taxon>
        <taxon>Aneurinibacillus group</taxon>
        <taxon>Ammoniphilus</taxon>
    </lineage>
</organism>
<evidence type="ECO:0000259" key="1">
    <source>
        <dbReference type="PROSITE" id="PS50206"/>
    </source>
</evidence>
<dbReference type="CDD" id="cd00158">
    <property type="entry name" value="RHOD"/>
    <property type="match status" value="1"/>
</dbReference>